<dbReference type="STRING" id="31246.A0A183Q5N1"/>
<evidence type="ECO:0000313" key="1">
    <source>
        <dbReference type="EMBL" id="VDP85998.1"/>
    </source>
</evidence>
<dbReference type="EMBL" id="UZAL01049045">
    <property type="protein sequence ID" value="VDP85998.1"/>
    <property type="molecule type" value="Genomic_DNA"/>
</dbReference>
<proteinExistence type="predicted"/>
<reference evidence="1 2" key="1">
    <citation type="submission" date="2018-11" db="EMBL/GenBank/DDBJ databases">
        <authorList>
            <consortium name="Pathogen Informatics"/>
        </authorList>
    </citation>
    <scope>NUCLEOTIDE SEQUENCE [LARGE SCALE GENOMIC DNA]</scope>
    <source>
        <strain>Denwood</strain>
        <strain evidence="2">Zambia</strain>
    </source>
</reference>
<accession>A0A183Q5N1</accession>
<keyword evidence="2" id="KW-1185">Reference proteome</keyword>
<dbReference type="Proteomes" id="UP000269396">
    <property type="component" value="Unassembled WGS sequence"/>
</dbReference>
<dbReference type="InterPro" id="IPR036397">
    <property type="entry name" value="RNaseH_sf"/>
</dbReference>
<evidence type="ECO:0000313" key="2">
    <source>
        <dbReference type="Proteomes" id="UP000269396"/>
    </source>
</evidence>
<dbReference type="GO" id="GO:0003676">
    <property type="term" value="F:nucleic acid binding"/>
    <property type="evidence" value="ECO:0007669"/>
    <property type="project" value="InterPro"/>
</dbReference>
<dbReference type="Gene3D" id="3.30.420.10">
    <property type="entry name" value="Ribonuclease H-like superfamily/Ribonuclease H"/>
    <property type="match status" value="1"/>
</dbReference>
<protein>
    <submittedName>
        <fullName evidence="1">Uncharacterized protein</fullName>
    </submittedName>
</protein>
<dbReference type="Pfam" id="PF17921">
    <property type="entry name" value="Integrase_H2C2"/>
    <property type="match status" value="1"/>
</dbReference>
<dbReference type="AlphaFoldDB" id="A0A183Q5N1"/>
<dbReference type="InterPro" id="IPR012337">
    <property type="entry name" value="RNaseH-like_sf"/>
</dbReference>
<sequence>MVSESKQPSLIVPRIQVQNIVEQVHRELEHSGKQKTIHAIYQRFWWPCTHEDIAEFCKPFGMCYVINYPQQIPRSPLFPVTTEDPHQRARIDIMEPLTTSKNGNRCILAVVEYFSKWCEATPIPQQDALKTARGYTDHWVSRYGAPASLHPKVQLLKAISSPGFADY</sequence>
<dbReference type="SUPFAM" id="SSF53098">
    <property type="entry name" value="Ribonuclease H-like"/>
    <property type="match status" value="1"/>
</dbReference>
<organism evidence="1 2">
    <name type="scientific">Schistosoma mattheei</name>
    <dbReference type="NCBI Taxonomy" id="31246"/>
    <lineage>
        <taxon>Eukaryota</taxon>
        <taxon>Metazoa</taxon>
        <taxon>Spiralia</taxon>
        <taxon>Lophotrochozoa</taxon>
        <taxon>Platyhelminthes</taxon>
        <taxon>Trematoda</taxon>
        <taxon>Digenea</taxon>
        <taxon>Strigeidida</taxon>
        <taxon>Schistosomatoidea</taxon>
        <taxon>Schistosomatidae</taxon>
        <taxon>Schistosoma</taxon>
    </lineage>
</organism>
<gene>
    <name evidence="1" type="ORF">SMTD_LOCUS21917</name>
</gene>
<dbReference type="InterPro" id="IPR050951">
    <property type="entry name" value="Retrovirus_Pol_polyprotein"/>
</dbReference>
<name>A0A183Q5N1_9TREM</name>
<dbReference type="PANTHER" id="PTHR37984">
    <property type="entry name" value="PROTEIN CBG26694"/>
    <property type="match status" value="1"/>
</dbReference>
<dbReference type="Gene3D" id="1.10.340.70">
    <property type="match status" value="1"/>
</dbReference>
<dbReference type="PANTHER" id="PTHR37984:SF5">
    <property type="entry name" value="PROTEIN NYNRIN-LIKE"/>
    <property type="match status" value="1"/>
</dbReference>
<dbReference type="InterPro" id="IPR041588">
    <property type="entry name" value="Integrase_H2C2"/>
</dbReference>